<dbReference type="AlphaFoldDB" id="A0AAN9IVS1"/>
<evidence type="ECO:0000256" key="1">
    <source>
        <dbReference type="SAM" id="MobiDB-lite"/>
    </source>
</evidence>
<organism evidence="2 3">
    <name type="scientific">Crotalaria pallida</name>
    <name type="common">Smooth rattlebox</name>
    <name type="synonym">Crotalaria striata</name>
    <dbReference type="NCBI Taxonomy" id="3830"/>
    <lineage>
        <taxon>Eukaryota</taxon>
        <taxon>Viridiplantae</taxon>
        <taxon>Streptophyta</taxon>
        <taxon>Embryophyta</taxon>
        <taxon>Tracheophyta</taxon>
        <taxon>Spermatophyta</taxon>
        <taxon>Magnoliopsida</taxon>
        <taxon>eudicotyledons</taxon>
        <taxon>Gunneridae</taxon>
        <taxon>Pentapetalae</taxon>
        <taxon>rosids</taxon>
        <taxon>fabids</taxon>
        <taxon>Fabales</taxon>
        <taxon>Fabaceae</taxon>
        <taxon>Papilionoideae</taxon>
        <taxon>50 kb inversion clade</taxon>
        <taxon>genistoids sensu lato</taxon>
        <taxon>core genistoids</taxon>
        <taxon>Crotalarieae</taxon>
        <taxon>Crotalaria</taxon>
    </lineage>
</organism>
<feature type="region of interest" description="Disordered" evidence="1">
    <location>
        <begin position="69"/>
        <end position="105"/>
    </location>
</feature>
<proteinExistence type="predicted"/>
<feature type="compositionally biased region" description="Polar residues" evidence="1">
    <location>
        <begin position="87"/>
        <end position="105"/>
    </location>
</feature>
<protein>
    <submittedName>
        <fullName evidence="2">Uncharacterized protein</fullName>
    </submittedName>
</protein>
<accession>A0AAN9IVS1</accession>
<gene>
    <name evidence="2" type="ORF">RIF29_00345</name>
</gene>
<name>A0AAN9IVS1_CROPI</name>
<dbReference type="EMBL" id="JAYWIO010000001">
    <property type="protein sequence ID" value="KAK7287212.1"/>
    <property type="molecule type" value="Genomic_DNA"/>
</dbReference>
<evidence type="ECO:0000313" key="2">
    <source>
        <dbReference type="EMBL" id="KAK7287212.1"/>
    </source>
</evidence>
<feature type="region of interest" description="Disordered" evidence="1">
    <location>
        <begin position="1"/>
        <end position="44"/>
    </location>
</feature>
<dbReference type="Proteomes" id="UP001372338">
    <property type="component" value="Unassembled WGS sequence"/>
</dbReference>
<reference evidence="2 3" key="1">
    <citation type="submission" date="2024-01" db="EMBL/GenBank/DDBJ databases">
        <title>The genomes of 5 underutilized Papilionoideae crops provide insights into root nodulation and disease resistanc.</title>
        <authorList>
            <person name="Yuan L."/>
        </authorList>
    </citation>
    <scope>NUCLEOTIDE SEQUENCE [LARGE SCALE GENOMIC DNA]</scope>
    <source>
        <strain evidence="2">ZHUSHIDOU_FW_LH</strain>
        <tissue evidence="2">Leaf</tissue>
    </source>
</reference>
<keyword evidence="3" id="KW-1185">Reference proteome</keyword>
<sequence>MAKKKGKKASSSPSSSGKRKEQHKPNDDSIDMEELQLLENPDLSKLSPMQAEKVLKVIEDLKHKIQNKVASDACEEQPEIDAEKASRSNTDLGSNSEQTIVRPNWLNQSRAEARISRPLTTEHFALPVSFRVGASKDLITEVLS</sequence>
<evidence type="ECO:0000313" key="3">
    <source>
        <dbReference type="Proteomes" id="UP001372338"/>
    </source>
</evidence>
<comment type="caution">
    <text evidence="2">The sequence shown here is derived from an EMBL/GenBank/DDBJ whole genome shotgun (WGS) entry which is preliminary data.</text>
</comment>